<dbReference type="EMBL" id="VEPZ02000072">
    <property type="protein sequence ID" value="KAE8734304.1"/>
    <property type="molecule type" value="Genomic_DNA"/>
</dbReference>
<name>A0A6A3D104_HIBSY</name>
<proteinExistence type="predicted"/>
<reference evidence="1" key="1">
    <citation type="submission" date="2019-09" db="EMBL/GenBank/DDBJ databases">
        <title>Draft genome information of white flower Hibiscus syriacus.</title>
        <authorList>
            <person name="Kim Y.-M."/>
        </authorList>
    </citation>
    <scope>NUCLEOTIDE SEQUENCE [LARGE SCALE GENOMIC DNA]</scope>
    <source>
        <strain evidence="1">YM2019G1</strain>
    </source>
</reference>
<dbReference type="Proteomes" id="UP000436088">
    <property type="component" value="Unassembled WGS sequence"/>
</dbReference>
<evidence type="ECO:0000313" key="1">
    <source>
        <dbReference type="EMBL" id="KAE8734304.1"/>
    </source>
</evidence>
<organism evidence="1 2">
    <name type="scientific">Hibiscus syriacus</name>
    <name type="common">Rose of Sharon</name>
    <dbReference type="NCBI Taxonomy" id="106335"/>
    <lineage>
        <taxon>Eukaryota</taxon>
        <taxon>Viridiplantae</taxon>
        <taxon>Streptophyta</taxon>
        <taxon>Embryophyta</taxon>
        <taxon>Tracheophyta</taxon>
        <taxon>Spermatophyta</taxon>
        <taxon>Magnoliopsida</taxon>
        <taxon>eudicotyledons</taxon>
        <taxon>Gunneridae</taxon>
        <taxon>Pentapetalae</taxon>
        <taxon>rosids</taxon>
        <taxon>malvids</taxon>
        <taxon>Malvales</taxon>
        <taxon>Malvaceae</taxon>
        <taxon>Malvoideae</taxon>
        <taxon>Hibiscus</taxon>
    </lineage>
</organism>
<dbReference type="InterPro" id="IPR027443">
    <property type="entry name" value="IPNS-like_sf"/>
</dbReference>
<gene>
    <name evidence="1" type="ORF">F3Y22_tig00000773pilonHSYRG00108</name>
</gene>
<dbReference type="Gene3D" id="2.60.120.330">
    <property type="entry name" value="B-lactam Antibiotic, Isopenicillin N Synthase, Chain"/>
    <property type="match status" value="1"/>
</dbReference>
<protein>
    <submittedName>
        <fullName evidence="1">Uncharacterized protein</fullName>
    </submittedName>
</protein>
<dbReference type="SUPFAM" id="SSF51197">
    <property type="entry name" value="Clavaminate synthase-like"/>
    <property type="match status" value="1"/>
</dbReference>
<keyword evidence="2" id="KW-1185">Reference proteome</keyword>
<comment type="caution">
    <text evidence="1">The sequence shown here is derived from an EMBL/GenBank/DDBJ whole genome shotgun (WGS) entry which is preliminary data.</text>
</comment>
<sequence length="116" mass="12882">MEEEQVNLGSSILVPCVQEVAEGALNQIPRLYQRPDQDPIETPSTPQQVPVIDMQKLLSGDSMDVELEKLHHACKHWAEESWGEQFVGGESEERDRRIVQAADGRQEETLATSGGA</sequence>
<evidence type="ECO:0000313" key="2">
    <source>
        <dbReference type="Proteomes" id="UP000436088"/>
    </source>
</evidence>
<dbReference type="AlphaFoldDB" id="A0A6A3D104"/>
<accession>A0A6A3D104</accession>